<proteinExistence type="predicted"/>
<dbReference type="RefSeq" id="WP_208054232.1">
    <property type="nucleotide sequence ID" value="NZ_JAGEMK010000001.1"/>
</dbReference>
<gene>
    <name evidence="3" type="ORF">J4G33_02175</name>
</gene>
<sequence>MFSRRRSNPEPTPETPEEPTEVPGTVQKKGRPTPRRSTAEAARKRPLVPTDRKAAARTQRAAAREQRDREYKAMQTGDEKNLPLRDRGPIKRWIRDYVDARRNLGEYFLPVALVMVFSTFVTANNITAGIVVIMVLYLVVVVTIADAFILSRVLKRRLNARFGEGKVPRGSLMYGVLRAFQIRRTRLPRPQVKRGEYPV</sequence>
<evidence type="ECO:0000256" key="2">
    <source>
        <dbReference type="SAM" id="Phobius"/>
    </source>
</evidence>
<accession>A0A939LPM3</accession>
<dbReference type="AlphaFoldDB" id="A0A939LPM3"/>
<dbReference type="EMBL" id="JAGEMK010000001">
    <property type="protein sequence ID" value="MBO1750605.1"/>
    <property type="molecule type" value="Genomic_DNA"/>
</dbReference>
<dbReference type="InterPro" id="IPR021403">
    <property type="entry name" value="DUF3043"/>
</dbReference>
<comment type="caution">
    <text evidence="3">The sequence shown here is derived from an EMBL/GenBank/DDBJ whole genome shotgun (WGS) entry which is preliminary data.</text>
</comment>
<keyword evidence="2" id="KW-0472">Membrane</keyword>
<feature type="region of interest" description="Disordered" evidence="1">
    <location>
        <begin position="1"/>
        <end position="75"/>
    </location>
</feature>
<reference evidence="3" key="1">
    <citation type="submission" date="2021-03" db="EMBL/GenBank/DDBJ databases">
        <title>Actinotalea soli sp. nov., isolated from soil.</title>
        <authorList>
            <person name="Ping W."/>
            <person name="Zhang J."/>
        </authorList>
    </citation>
    <scope>NUCLEOTIDE SEQUENCE</scope>
    <source>
        <strain evidence="3">BY-33</strain>
    </source>
</reference>
<feature type="compositionally biased region" description="Basic and acidic residues" evidence="1">
    <location>
        <begin position="62"/>
        <end position="75"/>
    </location>
</feature>
<evidence type="ECO:0000256" key="1">
    <source>
        <dbReference type="SAM" id="MobiDB-lite"/>
    </source>
</evidence>
<keyword evidence="4" id="KW-1185">Reference proteome</keyword>
<dbReference type="Pfam" id="PF11241">
    <property type="entry name" value="DUF3043"/>
    <property type="match status" value="1"/>
</dbReference>
<evidence type="ECO:0000313" key="3">
    <source>
        <dbReference type="EMBL" id="MBO1750605.1"/>
    </source>
</evidence>
<keyword evidence="2" id="KW-0812">Transmembrane</keyword>
<evidence type="ECO:0000313" key="4">
    <source>
        <dbReference type="Proteomes" id="UP000664209"/>
    </source>
</evidence>
<feature type="transmembrane region" description="Helical" evidence="2">
    <location>
        <begin position="129"/>
        <end position="151"/>
    </location>
</feature>
<feature type="transmembrane region" description="Helical" evidence="2">
    <location>
        <begin position="104"/>
        <end position="123"/>
    </location>
</feature>
<protein>
    <submittedName>
        <fullName evidence="3">DUF3043 domain-containing protein</fullName>
    </submittedName>
</protein>
<organism evidence="3 4">
    <name type="scientific">Actinotalea soli</name>
    <dbReference type="NCBI Taxonomy" id="2819234"/>
    <lineage>
        <taxon>Bacteria</taxon>
        <taxon>Bacillati</taxon>
        <taxon>Actinomycetota</taxon>
        <taxon>Actinomycetes</taxon>
        <taxon>Micrococcales</taxon>
        <taxon>Cellulomonadaceae</taxon>
        <taxon>Actinotalea</taxon>
    </lineage>
</organism>
<name>A0A939LPM3_9CELL</name>
<keyword evidence="2" id="KW-1133">Transmembrane helix</keyword>
<dbReference type="Proteomes" id="UP000664209">
    <property type="component" value="Unassembled WGS sequence"/>
</dbReference>